<dbReference type="EMBL" id="VCHX02000083">
    <property type="protein sequence ID" value="TPQ22444.1"/>
    <property type="molecule type" value="Genomic_DNA"/>
</dbReference>
<reference evidence="2 3" key="1">
    <citation type="submission" date="2019-06" db="EMBL/GenBank/DDBJ databases">
        <title>Streptomyces sporangiiformans sp. nov., a novel actinomycete isolated from soil in Mount Song.</title>
        <authorList>
            <person name="Han L."/>
        </authorList>
    </citation>
    <scope>NUCLEOTIDE SEQUENCE [LARGE SCALE GENOMIC DNA]</scope>
    <source>
        <strain evidence="2 3">NEAU-SSA 1</strain>
    </source>
</reference>
<evidence type="ECO:0000313" key="2">
    <source>
        <dbReference type="EMBL" id="TPQ22444.1"/>
    </source>
</evidence>
<organism evidence="2 3">
    <name type="scientific">Streptomyces sporangiiformans</name>
    <dbReference type="NCBI Taxonomy" id="2315329"/>
    <lineage>
        <taxon>Bacteria</taxon>
        <taxon>Bacillati</taxon>
        <taxon>Actinomycetota</taxon>
        <taxon>Actinomycetes</taxon>
        <taxon>Kitasatosporales</taxon>
        <taxon>Streptomycetaceae</taxon>
        <taxon>Streptomyces</taxon>
    </lineage>
</organism>
<proteinExistence type="predicted"/>
<sequence length="139" mass="14454">MTINPPDEDTSTVILRALGVLAHNGQDSDARALLAGSQVLLPAAPADDTTDADATDADATDAEGALTLDLPLTGRTVQVFTSEARMAEVLPDVECYRLVPLGLLPAHWPDAGLSLTIDPGSPETLTLSVDGVRLLLGEQ</sequence>
<dbReference type="Pfam" id="PF07179">
    <property type="entry name" value="SseB"/>
    <property type="match status" value="1"/>
</dbReference>
<dbReference type="OrthoDB" id="4238317at2"/>
<keyword evidence="3" id="KW-1185">Reference proteome</keyword>
<dbReference type="RefSeq" id="WP_119099903.1">
    <property type="nucleotide sequence ID" value="NZ_QXMJ01000083.1"/>
</dbReference>
<dbReference type="AlphaFoldDB" id="A0A505DEY5"/>
<protein>
    <submittedName>
        <fullName evidence="2">SseB family protein</fullName>
    </submittedName>
</protein>
<accession>A0A505DEY5</accession>
<feature type="domain" description="SseB protein N-terminal" evidence="1">
    <location>
        <begin position="17"/>
        <end position="133"/>
    </location>
</feature>
<dbReference type="InterPro" id="IPR009839">
    <property type="entry name" value="SseB_N"/>
</dbReference>
<evidence type="ECO:0000313" key="3">
    <source>
        <dbReference type="Proteomes" id="UP000317378"/>
    </source>
</evidence>
<gene>
    <name evidence="2" type="ORF">FGD71_009270</name>
</gene>
<comment type="caution">
    <text evidence="2">The sequence shown here is derived from an EMBL/GenBank/DDBJ whole genome shotgun (WGS) entry which is preliminary data.</text>
</comment>
<evidence type="ECO:0000259" key="1">
    <source>
        <dbReference type="Pfam" id="PF07179"/>
    </source>
</evidence>
<dbReference type="Proteomes" id="UP000317378">
    <property type="component" value="Unassembled WGS sequence"/>
</dbReference>
<name>A0A505DEY5_9ACTN</name>